<keyword evidence="2" id="KW-1133">Transmembrane helix</keyword>
<feature type="region of interest" description="Disordered" evidence="1">
    <location>
        <begin position="1160"/>
        <end position="1194"/>
    </location>
</feature>
<feature type="transmembrane region" description="Helical" evidence="2">
    <location>
        <begin position="920"/>
        <end position="945"/>
    </location>
</feature>
<evidence type="ECO:0000259" key="3">
    <source>
        <dbReference type="Pfam" id="PF01852"/>
    </source>
</evidence>
<dbReference type="SUPFAM" id="SSF55961">
    <property type="entry name" value="Bet v1-like"/>
    <property type="match status" value="3"/>
</dbReference>
<dbReference type="PANTHER" id="PTHR19308:SF14">
    <property type="entry name" value="START DOMAIN-CONTAINING PROTEIN"/>
    <property type="match status" value="1"/>
</dbReference>
<dbReference type="Proteomes" id="UP001165060">
    <property type="component" value="Unassembled WGS sequence"/>
</dbReference>
<protein>
    <recommendedName>
        <fullName evidence="3">START domain-containing protein</fullName>
    </recommendedName>
</protein>
<accession>A0ABQ6N5P6</accession>
<name>A0ABQ6N5P6_9STRA</name>
<feature type="non-terminal residue" evidence="4">
    <location>
        <position position="1"/>
    </location>
</feature>
<keyword evidence="5" id="KW-1185">Reference proteome</keyword>
<feature type="transmembrane region" description="Helical" evidence="2">
    <location>
        <begin position="1050"/>
        <end position="1071"/>
    </location>
</feature>
<dbReference type="InterPro" id="IPR002913">
    <property type="entry name" value="START_lipid-bd_dom"/>
</dbReference>
<feature type="transmembrane region" description="Helical" evidence="2">
    <location>
        <begin position="1015"/>
        <end position="1038"/>
    </location>
</feature>
<organism evidence="4 5">
    <name type="scientific">Tetraparma gracilis</name>
    <dbReference type="NCBI Taxonomy" id="2962635"/>
    <lineage>
        <taxon>Eukaryota</taxon>
        <taxon>Sar</taxon>
        <taxon>Stramenopiles</taxon>
        <taxon>Ochrophyta</taxon>
        <taxon>Bolidophyceae</taxon>
        <taxon>Parmales</taxon>
        <taxon>Triparmaceae</taxon>
        <taxon>Tetraparma</taxon>
    </lineage>
</organism>
<feature type="transmembrane region" description="Helical" evidence="2">
    <location>
        <begin position="766"/>
        <end position="789"/>
    </location>
</feature>
<dbReference type="Gene3D" id="3.30.530.20">
    <property type="match status" value="3"/>
</dbReference>
<gene>
    <name evidence="4" type="ORF">TeGR_g9423</name>
</gene>
<evidence type="ECO:0000313" key="5">
    <source>
        <dbReference type="Proteomes" id="UP001165060"/>
    </source>
</evidence>
<dbReference type="InterPro" id="IPR023393">
    <property type="entry name" value="START-like_dom_sf"/>
</dbReference>
<dbReference type="InterPro" id="IPR051213">
    <property type="entry name" value="START_lipid_transfer"/>
</dbReference>
<evidence type="ECO:0000256" key="1">
    <source>
        <dbReference type="SAM" id="MobiDB-lite"/>
    </source>
</evidence>
<proteinExistence type="predicted"/>
<dbReference type="PANTHER" id="PTHR19308">
    <property type="entry name" value="PHOSPHATIDYLCHOLINE TRANSFER PROTEIN"/>
    <property type="match status" value="1"/>
</dbReference>
<comment type="caution">
    <text evidence="4">The sequence shown here is derived from an EMBL/GenBank/DDBJ whole genome shotgun (WGS) entry which is preliminary data.</text>
</comment>
<keyword evidence="2" id="KW-0472">Membrane</keyword>
<dbReference type="EMBL" id="BRYB01002228">
    <property type="protein sequence ID" value="GMI41585.1"/>
    <property type="molecule type" value="Genomic_DNA"/>
</dbReference>
<evidence type="ECO:0000256" key="2">
    <source>
        <dbReference type="SAM" id="Phobius"/>
    </source>
</evidence>
<sequence length="1194" mass="132417">VALGMAKATLDCSAAEALAYEFAVCGREKMRISREGRDPARLVFKEHSTHDCEFANVAKMPFPLTSREFLNRRLSFKEPTGDLVLVFEALPDSTKVDYGANLKVVRGKSTGVVRSKSINDDTQCEVTLVMHGDAGGFVPERVMVAKIPEALSGNEIYTDAENAVVNRVRDQLGGIPDSSFEKFESPDHLVKMGVFHKGGKNGTPRASTVFDEEICTCAAWNYPLEARHDIKAFFSDGGVERAATAHNNHCVTGQLLRDFNIPTFSPREFVARTVWRWESETVLLLVTECCVADQYPIRLGVVRASATTLRKFERLDPLGEIPQTRITWTQQPDMGGFIPSQAVRGAAVGQMMYVSKMRKRFDQSPAIDAASSLRLETMIQIHDEPYTEEEEEMLRTGVARFATFDSQKGKELKMDSPSTKAKIAFEKNDARAWGLARTTVRAEPARVLAHVWDYMKRGDRAADHVEKTMKKINDHNQELYVEFKSSAIQGRDFLNRQIWRKTAADKFVVVASPIENNEHPLRDDVVRGGFPLGMKIYGAGGVTTVEYLIQINFGGNVPPLITNMFVSRALSDNISNVRNHFQEQRGLEDWDEKDGEAVGDVLVTKTDTEKHPDKGETRVEARVKELMEKQKGLKELGQKHEWFKVLLAKVVANKLRPAGDSKAKLCNMSVKEANVIGGALASCIAANLTAPAAVDEWILRYPAMGGLEREYVWFRPMMDTIAQRLLESVGWGLKMRLYTGAGLSTLDLLSDLYMIYTYATTGQQGAALSLAVMVGLCLLAQLFAGYLNLRKGPKLNMLKEMLIVLSGTAPGIHAMRVASGKERNEHAAFDDEVALTMTRGFELACESIPGSIVQTGKFMQSIKSEDGWSKVALGSIVVSALTTGFTSATISFDFDVSPQRRRDEPAFYGYIPDSAGKRTAIFFCMIMNGALLLLVRSVSTALLALAGWRWIVGYLVGDMSLYFAYKLLRRDFWHWIPLEGALSVAESVVERFMVKVLVDYTGVIQFRGPGEMGGVGWTGAMIVALAASFVSTHVYYASLEEGEEAVMEQSTAWMIVTGLSGSWGTCFLAFLKLMSPGYTGTFFSLQTGHMWVKMGFVAGTTDIQKSYIHGYNRKQWASIRDDVKAWTLENWERWEEEKPSFFNDAFQASVDDDMIPAESLRGMRGEGGGRRRSSLGDLLGTTRVAPVAGEEGAD</sequence>
<reference evidence="4 5" key="1">
    <citation type="journal article" date="2023" name="Commun. Biol.">
        <title>Genome analysis of Parmales, the sister group of diatoms, reveals the evolutionary specialization of diatoms from phago-mixotrophs to photoautotrophs.</title>
        <authorList>
            <person name="Ban H."/>
            <person name="Sato S."/>
            <person name="Yoshikawa S."/>
            <person name="Yamada K."/>
            <person name="Nakamura Y."/>
            <person name="Ichinomiya M."/>
            <person name="Sato N."/>
            <person name="Blanc-Mathieu R."/>
            <person name="Endo H."/>
            <person name="Kuwata A."/>
            <person name="Ogata H."/>
        </authorList>
    </citation>
    <scope>NUCLEOTIDE SEQUENCE [LARGE SCALE GENOMIC DNA]</scope>
</reference>
<evidence type="ECO:0000313" key="4">
    <source>
        <dbReference type="EMBL" id="GMI41585.1"/>
    </source>
</evidence>
<dbReference type="Pfam" id="PF01852">
    <property type="entry name" value="START"/>
    <property type="match status" value="1"/>
</dbReference>
<feature type="domain" description="START" evidence="3">
    <location>
        <begin position="439"/>
        <end position="584"/>
    </location>
</feature>
<keyword evidence="2" id="KW-0812">Transmembrane</keyword>